<evidence type="ECO:0000313" key="3">
    <source>
        <dbReference type="Proteomes" id="UP000240653"/>
    </source>
</evidence>
<feature type="compositionally biased region" description="Basic and acidic residues" evidence="1">
    <location>
        <begin position="158"/>
        <end position="175"/>
    </location>
</feature>
<gene>
    <name evidence="2" type="ORF">C7I85_05940</name>
</gene>
<evidence type="ECO:0000256" key="1">
    <source>
        <dbReference type="SAM" id="MobiDB-lite"/>
    </source>
</evidence>
<evidence type="ECO:0008006" key="4">
    <source>
        <dbReference type="Google" id="ProtNLM"/>
    </source>
</evidence>
<name>A0A2P7SKS8_9HYPH</name>
<accession>A0A2P7SKS8</accession>
<dbReference type="Pfam" id="PF11748">
    <property type="entry name" value="DUF3306"/>
    <property type="match status" value="1"/>
</dbReference>
<proteinExistence type="predicted"/>
<dbReference type="AlphaFoldDB" id="A0A2P7SKS8"/>
<feature type="region of interest" description="Disordered" evidence="1">
    <location>
        <begin position="128"/>
        <end position="197"/>
    </location>
</feature>
<dbReference type="OrthoDB" id="8100830at2"/>
<sequence>MAENEGVFTRWSRLKRRATEGSRKAGEPEPPETESAPSATDEAAADLTQLPSLDSINATTDIRGFLAAGVPKHLRNAALRRAWSADPAIRDFIGPNENFWDHSTGNVPGFKQLASYASSRLLAQALDGEPRKETGGEPVTAISEISGSAQPSQPKRSAIPDDRSETTHNTSEDAAKQQPADNRARHHGGAVPHFDQK</sequence>
<dbReference type="Proteomes" id="UP000240653">
    <property type="component" value="Unassembled WGS sequence"/>
</dbReference>
<feature type="region of interest" description="Disordered" evidence="1">
    <location>
        <begin position="1"/>
        <end position="52"/>
    </location>
</feature>
<reference evidence="2 3" key="1">
    <citation type="submission" date="2018-03" db="EMBL/GenBank/DDBJ databases">
        <title>The draft genome of Mesorhizobium soli JCM 19897.</title>
        <authorList>
            <person name="Li L."/>
            <person name="Liu L."/>
            <person name="Liang L."/>
            <person name="Wang T."/>
            <person name="Zhang X."/>
        </authorList>
    </citation>
    <scope>NUCLEOTIDE SEQUENCE [LARGE SCALE GENOMIC DNA]</scope>
    <source>
        <strain evidence="2 3">JCM 19897</strain>
    </source>
</reference>
<protein>
    <recommendedName>
        <fullName evidence="4">DUF3306 domain-containing protein</fullName>
    </recommendedName>
</protein>
<dbReference type="EMBL" id="PXYL01000002">
    <property type="protein sequence ID" value="PSJ63092.1"/>
    <property type="molecule type" value="Genomic_DNA"/>
</dbReference>
<feature type="compositionally biased region" description="Polar residues" evidence="1">
    <location>
        <begin position="143"/>
        <end position="155"/>
    </location>
</feature>
<dbReference type="RefSeq" id="WP_106723003.1">
    <property type="nucleotide sequence ID" value="NZ_PXYL01000002.1"/>
</dbReference>
<dbReference type="InterPro" id="IPR021735">
    <property type="entry name" value="DUF3306"/>
</dbReference>
<feature type="compositionally biased region" description="Basic and acidic residues" evidence="1">
    <location>
        <begin position="17"/>
        <end position="27"/>
    </location>
</feature>
<keyword evidence="3" id="KW-1185">Reference proteome</keyword>
<comment type="caution">
    <text evidence="2">The sequence shown here is derived from an EMBL/GenBank/DDBJ whole genome shotgun (WGS) entry which is preliminary data.</text>
</comment>
<organism evidence="2 3">
    <name type="scientific">Pseudaminobacter soli</name>
    <name type="common">ex Li et al. 2025</name>
    <dbReference type="NCBI Taxonomy" id="1295366"/>
    <lineage>
        <taxon>Bacteria</taxon>
        <taxon>Pseudomonadati</taxon>
        <taxon>Pseudomonadota</taxon>
        <taxon>Alphaproteobacteria</taxon>
        <taxon>Hyphomicrobiales</taxon>
        <taxon>Phyllobacteriaceae</taxon>
        <taxon>Pseudaminobacter</taxon>
    </lineage>
</organism>
<evidence type="ECO:0000313" key="2">
    <source>
        <dbReference type="EMBL" id="PSJ63092.1"/>
    </source>
</evidence>